<dbReference type="RefSeq" id="WP_093047368.1">
    <property type="nucleotide sequence ID" value="NZ_FOGT01000002.1"/>
</dbReference>
<evidence type="ECO:0000313" key="2">
    <source>
        <dbReference type="EMBL" id="SER54701.1"/>
    </source>
</evidence>
<keyword evidence="3" id="KW-1185">Reference proteome</keyword>
<evidence type="ECO:0000313" key="3">
    <source>
        <dbReference type="Proteomes" id="UP000198571"/>
    </source>
</evidence>
<evidence type="ECO:0000256" key="1">
    <source>
        <dbReference type="SAM" id="Phobius"/>
    </source>
</evidence>
<dbReference type="Proteomes" id="UP000198571">
    <property type="component" value="Unassembled WGS sequence"/>
</dbReference>
<accession>A0A1H9Q2L4</accession>
<gene>
    <name evidence="2" type="ORF">SAMN05518684_10218</name>
</gene>
<organism evidence="2 3">
    <name type="scientific">Salipaludibacillus aurantiacus</name>
    <dbReference type="NCBI Taxonomy" id="1601833"/>
    <lineage>
        <taxon>Bacteria</taxon>
        <taxon>Bacillati</taxon>
        <taxon>Bacillota</taxon>
        <taxon>Bacilli</taxon>
        <taxon>Bacillales</taxon>
        <taxon>Bacillaceae</taxon>
    </lineage>
</organism>
<name>A0A1H9Q2L4_9BACI</name>
<sequence>MQWWVISVAVLIGFVVLVNLVRTRKMIRKSEDALFNGNDVRLVTGYGQVRPLSVRSRDWRIKKWFAFGGLAIGIIFIIFSSDLSFPNAMLILWIPLMSVWQMTIPSFFLTKDGLYLDEKRIPWEKFRSYKVEEISIGDDFYGMFPDSTDYYAITLHMKRKKRIAVHKNDAAPLLHQLDQQQIPHEDVSPFSKKASE</sequence>
<protein>
    <recommendedName>
        <fullName evidence="4">DUF5673 domain-containing protein</fullName>
    </recommendedName>
</protein>
<feature type="transmembrane region" description="Helical" evidence="1">
    <location>
        <begin position="64"/>
        <end position="84"/>
    </location>
</feature>
<evidence type="ECO:0008006" key="4">
    <source>
        <dbReference type="Google" id="ProtNLM"/>
    </source>
</evidence>
<feature type="transmembrane region" description="Helical" evidence="1">
    <location>
        <begin position="6"/>
        <end position="22"/>
    </location>
</feature>
<keyword evidence="1" id="KW-1133">Transmembrane helix</keyword>
<proteinExistence type="predicted"/>
<dbReference type="EMBL" id="FOGT01000002">
    <property type="protein sequence ID" value="SER54701.1"/>
    <property type="molecule type" value="Genomic_DNA"/>
</dbReference>
<feature type="transmembrane region" description="Helical" evidence="1">
    <location>
        <begin position="90"/>
        <end position="110"/>
    </location>
</feature>
<reference evidence="3" key="1">
    <citation type="submission" date="2016-10" db="EMBL/GenBank/DDBJ databases">
        <authorList>
            <person name="Varghese N."/>
            <person name="Submissions S."/>
        </authorList>
    </citation>
    <scope>NUCLEOTIDE SEQUENCE [LARGE SCALE GENOMIC DNA]</scope>
    <source>
        <strain evidence="3">S9</strain>
    </source>
</reference>
<keyword evidence="1" id="KW-0472">Membrane</keyword>
<keyword evidence="1" id="KW-0812">Transmembrane</keyword>
<dbReference type="AlphaFoldDB" id="A0A1H9Q2L4"/>